<gene>
    <name evidence="4" type="ORF">HB853_13965</name>
</gene>
<sequence>MKQINGFSLVESIVSLLIFSLVCSFLLPISMTIFQKLDEQKENSQLYQEIFEHSELIRYKSISIHFNDNTIRSYYYKGGIQICAKNQSKERCIF</sequence>
<evidence type="ECO:0000313" key="5">
    <source>
        <dbReference type="Proteomes" id="UP000522007"/>
    </source>
</evidence>
<dbReference type="NCBIfam" id="NF041013">
    <property type="entry name" value="T4P_ComGE"/>
    <property type="match status" value="1"/>
</dbReference>
<proteinExistence type="predicted"/>
<organism evidence="4 5">
    <name type="scientific">Listeria welshimeri</name>
    <dbReference type="NCBI Taxonomy" id="1643"/>
    <lineage>
        <taxon>Bacteria</taxon>
        <taxon>Bacillati</taxon>
        <taxon>Bacillota</taxon>
        <taxon>Bacilli</taxon>
        <taxon>Bacillales</taxon>
        <taxon>Listeriaceae</taxon>
        <taxon>Listeria</taxon>
    </lineage>
</organism>
<evidence type="ECO:0000256" key="2">
    <source>
        <dbReference type="ARBA" id="ARBA00023287"/>
    </source>
</evidence>
<dbReference type="InterPro" id="IPR053468">
    <property type="entry name" value="ComGE-like"/>
</dbReference>
<dbReference type="OMA" id="DNTIRSY"/>
<comment type="subcellular location">
    <subcellularLocation>
        <location evidence="1">Cell surface</location>
    </subcellularLocation>
</comment>
<dbReference type="Proteomes" id="UP000522007">
    <property type="component" value="Unassembled WGS sequence"/>
</dbReference>
<keyword evidence="3" id="KW-0472">Membrane</keyword>
<keyword evidence="3" id="KW-0812">Transmembrane</keyword>
<dbReference type="EMBL" id="JAAROP010000023">
    <property type="protein sequence ID" value="MBC1324026.1"/>
    <property type="molecule type" value="Genomic_DNA"/>
</dbReference>
<dbReference type="GO" id="GO:0009986">
    <property type="term" value="C:cell surface"/>
    <property type="evidence" value="ECO:0007669"/>
    <property type="project" value="UniProtKB-SubCell"/>
</dbReference>
<accession>A0A7X0T7H5</accession>
<name>A0A7X0T7H5_LISWE</name>
<dbReference type="Pfam" id="PF07963">
    <property type="entry name" value="N_methyl"/>
    <property type="match status" value="1"/>
</dbReference>
<feature type="transmembrane region" description="Helical" evidence="3">
    <location>
        <begin position="12"/>
        <end position="34"/>
    </location>
</feature>
<keyword evidence="3" id="KW-1133">Transmembrane helix</keyword>
<dbReference type="NCBIfam" id="TIGR02532">
    <property type="entry name" value="IV_pilin_GFxxxE"/>
    <property type="match status" value="1"/>
</dbReference>
<reference evidence="4 5" key="1">
    <citation type="submission" date="2020-03" db="EMBL/GenBank/DDBJ databases">
        <title>Soil Listeria distribution.</title>
        <authorList>
            <person name="Liao J."/>
            <person name="Wiedmann M."/>
        </authorList>
    </citation>
    <scope>NUCLEOTIDE SEQUENCE [LARGE SCALE GENOMIC DNA]</scope>
    <source>
        <strain evidence="4 5">FSL L7-1829</strain>
    </source>
</reference>
<protein>
    <submittedName>
        <fullName evidence="4">Type II secretion system protein</fullName>
    </submittedName>
</protein>
<evidence type="ECO:0000256" key="1">
    <source>
        <dbReference type="ARBA" id="ARBA00004241"/>
    </source>
</evidence>
<comment type="caution">
    <text evidence="4">The sequence shown here is derived from an EMBL/GenBank/DDBJ whole genome shotgun (WGS) entry which is preliminary data.</text>
</comment>
<dbReference type="AlphaFoldDB" id="A0A7X0T7H5"/>
<dbReference type="InterPro" id="IPR012902">
    <property type="entry name" value="N_methyl_site"/>
</dbReference>
<dbReference type="GO" id="GO:0030420">
    <property type="term" value="P:establishment of competence for transformation"/>
    <property type="evidence" value="ECO:0007669"/>
    <property type="project" value="UniProtKB-KW"/>
</dbReference>
<keyword evidence="2" id="KW-0178">Competence</keyword>
<dbReference type="RefSeq" id="WP_011702158.1">
    <property type="nucleotide sequence ID" value="NZ_CBCSAN010000001.1"/>
</dbReference>
<evidence type="ECO:0000256" key="3">
    <source>
        <dbReference type="SAM" id="Phobius"/>
    </source>
</evidence>
<evidence type="ECO:0000313" key="4">
    <source>
        <dbReference type="EMBL" id="MBC1324026.1"/>
    </source>
</evidence>
<dbReference type="GeneID" id="77168257"/>